<name>A0A3M7GLI4_HORWE</name>
<evidence type="ECO:0000256" key="1">
    <source>
        <dbReference type="SAM" id="MobiDB-lite"/>
    </source>
</evidence>
<accession>A0A3M7GLI4</accession>
<proteinExistence type="predicted"/>
<evidence type="ECO:0000313" key="2">
    <source>
        <dbReference type="EMBL" id="RMZ01647.1"/>
    </source>
</evidence>
<feature type="region of interest" description="Disordered" evidence="1">
    <location>
        <begin position="116"/>
        <end position="156"/>
    </location>
</feature>
<feature type="compositionally biased region" description="Polar residues" evidence="1">
    <location>
        <begin position="123"/>
        <end position="150"/>
    </location>
</feature>
<organism evidence="2 3">
    <name type="scientific">Hortaea werneckii</name>
    <name type="common">Black yeast</name>
    <name type="synonym">Cladosporium werneckii</name>
    <dbReference type="NCBI Taxonomy" id="91943"/>
    <lineage>
        <taxon>Eukaryota</taxon>
        <taxon>Fungi</taxon>
        <taxon>Dikarya</taxon>
        <taxon>Ascomycota</taxon>
        <taxon>Pezizomycotina</taxon>
        <taxon>Dothideomycetes</taxon>
        <taxon>Dothideomycetidae</taxon>
        <taxon>Mycosphaerellales</taxon>
        <taxon>Teratosphaeriaceae</taxon>
        <taxon>Hortaea</taxon>
    </lineage>
</organism>
<reference evidence="2 3" key="1">
    <citation type="journal article" date="2018" name="BMC Genomics">
        <title>Genomic evidence for intraspecific hybridization in a clonal and extremely halotolerant yeast.</title>
        <authorList>
            <person name="Gostincar C."/>
            <person name="Stajich J.E."/>
            <person name="Zupancic J."/>
            <person name="Zalar P."/>
            <person name="Gunde-Cimerman N."/>
        </authorList>
    </citation>
    <scope>NUCLEOTIDE SEQUENCE [LARGE SCALE GENOMIC DNA]</scope>
    <source>
        <strain evidence="2 3">EXF-171</strain>
    </source>
</reference>
<dbReference type="EMBL" id="QWIQ01000178">
    <property type="protein sequence ID" value="RMZ01647.1"/>
    <property type="molecule type" value="Genomic_DNA"/>
</dbReference>
<protein>
    <submittedName>
        <fullName evidence="2">Uncharacterized protein</fullName>
    </submittedName>
</protein>
<sequence length="222" mass="24851">MSLRIPRLTTPRSVARTTRLFFTPPTNQTSSRLLLNNNNTPLRKFAFYRRSVRREDVPIVAAAKVPRLPLDDIVKHPVQYLWMQLEHGLSEDEYKDVAAQVETRVTEAVLAAADARRSGGAHSHQQVLTVSPSDAASNVASADHPSTVQEKSGEEEEAYTTSVVNIRLIYKPPHPMFPGLAGAASIDFRVYSEEDLLPLLDELRDADDRIDFVFVQPEIFDA</sequence>
<comment type="caution">
    <text evidence="2">The sequence shown here is derived from an EMBL/GenBank/DDBJ whole genome shotgun (WGS) entry which is preliminary data.</text>
</comment>
<evidence type="ECO:0000313" key="3">
    <source>
        <dbReference type="Proteomes" id="UP000281468"/>
    </source>
</evidence>
<dbReference type="VEuPathDB" id="FungiDB:BTJ68_02187"/>
<dbReference type="Proteomes" id="UP000281468">
    <property type="component" value="Unassembled WGS sequence"/>
</dbReference>
<dbReference type="AlphaFoldDB" id="A0A3M7GLI4"/>
<gene>
    <name evidence="2" type="ORF">D0862_06276</name>
</gene>